<proteinExistence type="predicted"/>
<accession>A0A5C6LPS6</accession>
<dbReference type="Proteomes" id="UP000318815">
    <property type="component" value="Unassembled WGS sequence"/>
</dbReference>
<protein>
    <submittedName>
        <fullName evidence="1">Uncharacterized protein</fullName>
    </submittedName>
</protein>
<gene>
    <name evidence="1" type="ORF">FEF09_21055</name>
</gene>
<dbReference type="RefSeq" id="WP_146306935.1">
    <property type="nucleotide sequence ID" value="NZ_VOHS01000026.1"/>
</dbReference>
<name>A0A5C6LPS6_9BACT</name>
<keyword evidence="2" id="KW-1185">Reference proteome</keyword>
<evidence type="ECO:0000313" key="1">
    <source>
        <dbReference type="EMBL" id="TWV98059.1"/>
    </source>
</evidence>
<dbReference type="AlphaFoldDB" id="A0A5C6LPS6"/>
<reference evidence="1 2" key="1">
    <citation type="submission" date="2019-08" db="EMBL/GenBank/DDBJ databases">
        <title>Whole genome sequencing of chitin degrading bacteria Chitinophaga pinensis YS16.</title>
        <authorList>
            <person name="Singh R.P."/>
            <person name="Manchanda G."/>
            <person name="Maurya I.K."/>
            <person name="Joshi N.K."/>
            <person name="Srivastava A.K."/>
        </authorList>
    </citation>
    <scope>NUCLEOTIDE SEQUENCE [LARGE SCALE GENOMIC DNA]</scope>
    <source>
        <strain evidence="1 2">YS-16</strain>
    </source>
</reference>
<dbReference type="OrthoDB" id="648641at2"/>
<sequence>MIPEELRERLLSRKSADRRSAARHIGKEQLTSLSAPLFTAYIKERNDKRTWETQVEMIKAIGSLGYKPALSEVELLVMQNAPYDTLTIFAARTYVQLKRSSLNDGQPVLSLLPHARLSVLTGLLMALSTDRMAPEREDCKDIIRACWDANKHPDRTGQEYGLADPRTYLANACAGWDKQLTAGFLHHCIFTAFDINLLGNKVENKTLTDICKKALSGKYSKLN</sequence>
<organism evidence="1 2">
    <name type="scientific">Chitinophaga pinensis</name>
    <dbReference type="NCBI Taxonomy" id="79329"/>
    <lineage>
        <taxon>Bacteria</taxon>
        <taxon>Pseudomonadati</taxon>
        <taxon>Bacteroidota</taxon>
        <taxon>Chitinophagia</taxon>
        <taxon>Chitinophagales</taxon>
        <taxon>Chitinophagaceae</taxon>
        <taxon>Chitinophaga</taxon>
    </lineage>
</organism>
<dbReference type="EMBL" id="VOHS01000026">
    <property type="protein sequence ID" value="TWV98059.1"/>
    <property type="molecule type" value="Genomic_DNA"/>
</dbReference>
<evidence type="ECO:0000313" key="2">
    <source>
        <dbReference type="Proteomes" id="UP000318815"/>
    </source>
</evidence>
<comment type="caution">
    <text evidence="1">The sequence shown here is derived from an EMBL/GenBank/DDBJ whole genome shotgun (WGS) entry which is preliminary data.</text>
</comment>